<dbReference type="Proteomes" id="UP000009234">
    <property type="component" value="Chromosome"/>
</dbReference>
<reference evidence="3" key="1">
    <citation type="submission" date="2011-05" db="EMBL/GenBank/DDBJ databases">
        <title>Complete sequence of Desulfotomaculum ruminis DSM 2154.</title>
        <authorList>
            <person name="Lucas S."/>
            <person name="Copeland A."/>
            <person name="Lapidus A."/>
            <person name="Cheng J.-F."/>
            <person name="Goodwin L."/>
            <person name="Pitluck S."/>
            <person name="Lu M."/>
            <person name="Detter J.C."/>
            <person name="Han C."/>
            <person name="Tapia R."/>
            <person name="Land M."/>
            <person name="Hauser L."/>
            <person name="Kyrpides N."/>
            <person name="Ivanova N."/>
            <person name="Mikhailova N."/>
            <person name="Pagani I."/>
            <person name="Stams A.J.M."/>
            <person name="Plugge C.M."/>
            <person name="Muyzer G."/>
            <person name="Kuever J."/>
            <person name="Parshina S.N."/>
            <person name="Ivanova A.E."/>
            <person name="Nazina T.N."/>
            <person name="Brambilla E."/>
            <person name="Spring S."/>
            <person name="Klenk H.-P."/>
            <person name="Woyke T."/>
        </authorList>
    </citation>
    <scope>NUCLEOTIDE SEQUENCE [LARGE SCALE GENOMIC DNA]</scope>
    <source>
        <strain evidence="3">ATCC 23193 / DSM 2154 / NCIB 8452 / DL</strain>
    </source>
</reference>
<evidence type="ECO:0008006" key="4">
    <source>
        <dbReference type="Google" id="ProtNLM"/>
    </source>
</evidence>
<evidence type="ECO:0000256" key="1">
    <source>
        <dbReference type="SAM" id="Phobius"/>
    </source>
</evidence>
<protein>
    <recommendedName>
        <fullName evidence="4">Flp/Fap pilin component</fullName>
    </recommendedName>
</protein>
<proteinExistence type="predicted"/>
<evidence type="ECO:0000313" key="2">
    <source>
        <dbReference type="EMBL" id="AEG61966.1"/>
    </source>
</evidence>
<keyword evidence="1" id="KW-0472">Membrane</keyword>
<dbReference type="AlphaFoldDB" id="F6DQ22"/>
<organism evidence="2 3">
    <name type="scientific">Desulforamulus ruminis (strain ATCC 23193 / DSM 2154 / NCIMB 8452 / DL)</name>
    <name type="common">Desulfotomaculum ruminis</name>
    <dbReference type="NCBI Taxonomy" id="696281"/>
    <lineage>
        <taxon>Bacteria</taxon>
        <taxon>Bacillati</taxon>
        <taxon>Bacillota</taxon>
        <taxon>Clostridia</taxon>
        <taxon>Eubacteriales</taxon>
        <taxon>Peptococcaceae</taxon>
        <taxon>Desulforamulus</taxon>
    </lineage>
</organism>
<dbReference type="KEGG" id="dru:Desru_3766"/>
<dbReference type="HOGENOM" id="CLU_2878566_0_0_9"/>
<dbReference type="RefSeq" id="WP_013843711.1">
    <property type="nucleotide sequence ID" value="NC_015589.1"/>
</dbReference>
<gene>
    <name evidence="2" type="ordered locus">Desru_3766</name>
</gene>
<feature type="transmembrane region" description="Helical" evidence="1">
    <location>
        <begin position="21"/>
        <end position="41"/>
    </location>
</feature>
<evidence type="ECO:0000313" key="3">
    <source>
        <dbReference type="Proteomes" id="UP000009234"/>
    </source>
</evidence>
<name>F6DQ22_DESRL</name>
<dbReference type="EMBL" id="CP002780">
    <property type="protein sequence ID" value="AEG61966.1"/>
    <property type="molecule type" value="Genomic_DNA"/>
</dbReference>
<reference evidence="2 3" key="2">
    <citation type="journal article" date="2012" name="Stand. Genomic Sci.">
        <title>Complete genome sequence of the sulfate-reducing firmicute Desulfotomaculum ruminis type strain (DL(T)).</title>
        <authorList>
            <person name="Spring S."/>
            <person name="Visser M."/>
            <person name="Lu M."/>
            <person name="Copeland A."/>
            <person name="Lapidus A."/>
            <person name="Lucas S."/>
            <person name="Cheng J.F."/>
            <person name="Han C."/>
            <person name="Tapia R."/>
            <person name="Goodwin L.A."/>
            <person name="Pitluck S."/>
            <person name="Ivanova N."/>
            <person name="Land M."/>
            <person name="Hauser L."/>
            <person name="Larimer F."/>
            <person name="Rohde M."/>
            <person name="Goker M."/>
            <person name="Detter J.C."/>
            <person name="Kyrpides N.C."/>
            <person name="Woyke T."/>
            <person name="Schaap P.J."/>
            <person name="Plugge C.M."/>
            <person name="Muyzer G."/>
            <person name="Kuever J."/>
            <person name="Pereira I.A."/>
            <person name="Parshina S.N."/>
            <person name="Bernier-Latmani R."/>
            <person name="Stams A.J."/>
            <person name="Klenk H.P."/>
        </authorList>
    </citation>
    <scope>NUCLEOTIDE SEQUENCE [LARGE SCALE GENOMIC DNA]</scope>
    <source>
        <strain evidence="3">ATCC 23193 / DSM 2154 / NCIB 8452 / DL</strain>
    </source>
</reference>
<accession>F6DQ22</accession>
<keyword evidence="1" id="KW-0812">Transmembrane</keyword>
<dbReference type="STRING" id="696281.Desru_3766"/>
<keyword evidence="1" id="KW-1133">Transmembrane helix</keyword>
<keyword evidence="3" id="KW-1185">Reference proteome</keyword>
<sequence length="63" mass="6509">MKRLFGMVKEFLKEEKGSTPEYAGLLVLGAIAAVGLGMYFAGKVKSTSSAGGAKLDAASGFSY</sequence>